<dbReference type="InParanoid" id="D2VQ57"/>
<feature type="repeat" description="TPR" evidence="3">
    <location>
        <begin position="1225"/>
        <end position="1258"/>
    </location>
</feature>
<keyword evidence="2 3" id="KW-0802">TPR repeat</keyword>
<evidence type="ECO:0000256" key="3">
    <source>
        <dbReference type="PROSITE-ProRule" id="PRU00339"/>
    </source>
</evidence>
<dbReference type="VEuPathDB" id="AmoebaDB:NAEGRDRAFT_80800"/>
<dbReference type="STRING" id="5762.D2VQ57"/>
<dbReference type="GeneID" id="8855691"/>
<dbReference type="InterPro" id="IPR011990">
    <property type="entry name" value="TPR-like_helical_dom_sf"/>
</dbReference>
<keyword evidence="5" id="KW-1185">Reference proteome</keyword>
<dbReference type="FunCoup" id="D2VQ57">
    <property type="interactions" value="223"/>
</dbReference>
<gene>
    <name evidence="4" type="ORF">NAEGRDRAFT_80800</name>
</gene>
<evidence type="ECO:0000256" key="2">
    <source>
        <dbReference type="ARBA" id="ARBA00022803"/>
    </source>
</evidence>
<dbReference type="PROSITE" id="PS50005">
    <property type="entry name" value="TPR"/>
    <property type="match status" value="6"/>
</dbReference>
<dbReference type="Gene3D" id="1.25.40.10">
    <property type="entry name" value="Tetratricopeptide repeat domain"/>
    <property type="match status" value="7"/>
</dbReference>
<dbReference type="GO" id="GO:0006401">
    <property type="term" value="P:RNA catabolic process"/>
    <property type="evidence" value="ECO:0007669"/>
    <property type="project" value="InterPro"/>
</dbReference>
<dbReference type="OrthoDB" id="421075at2759"/>
<dbReference type="PANTHER" id="PTHR15704:SF7">
    <property type="entry name" value="SUPERKILLER COMPLEX PROTEIN 3"/>
    <property type="match status" value="1"/>
</dbReference>
<dbReference type="PANTHER" id="PTHR15704">
    <property type="entry name" value="SUPERKILLER 3 PROTEIN-RELATED"/>
    <property type="match status" value="1"/>
</dbReference>
<feature type="repeat" description="TPR" evidence="3">
    <location>
        <begin position="705"/>
        <end position="738"/>
    </location>
</feature>
<accession>D2VQ57</accession>
<dbReference type="OMA" id="CSWAFYR"/>
<evidence type="ECO:0000313" key="4">
    <source>
        <dbReference type="EMBL" id="EFC41047.1"/>
    </source>
</evidence>
<sequence>MSQASSAKMLKEHAKLIKECMGKQDWKGALVELKKALKLDNTNFNMFLYCGFCLGKLYVADQDEQYFTQAEQAYEKAASLQKDSEQPLLGLLELYEQKLSSATECRKKALQVCEKLLPLLKSKDQEKWLNHLGKYHQWFNLDIRSLSESELTSALISKYEKLINDFSIIAEKSSSSKYTQMLDTLFLEQYRERLQIDKLLDEKVQEQILELREKQKKKLLKEKKKLSDRELEKLMPSDIELLPMNKREELKVTLKVETTQFYYSQNLETSVDNLLAQIVEFCKKNEMFCDFHVFDKMIERTQQRFRLVQDKEVETKLKQGLVSICKEALSMHKNYFKAIEQLFLINEEDNYDIFDEKNLQEKVITRRMLHLFPYEGLSYIKLFELLRKENIKSDKIEDELMILLQRGIELIPHFIQGWILLSELYLSLEKYKNASEIARKGLLIVEERKTQTKASLDKQVAKLKILQAYSLLKFGALAEAEEIYKEVMQNDADNLDAIKGIADIEYQRGNLTKSREYYVRAIQINPQDDLTLCQTGWFCYLDKDYDAAVKYINAAIEVNPNNYLYFFRLSKVYWDWNESYRQDKQYCYSLLLKSARLNPNFSSNYAYLGHFYKNIEQDEDRCIKCYKKAVTLNPLEDEAGENLGDIYISKGQLTLAASLFQDATSRNNRAGWAWAKLGFYQQSQNLLDESILSFQHALRVSPLHALCWEGLGESYKQEGKYLAALKAFSRAVELDSSLVFSMVQSAFIKFQLSEYDNSREIYEKVIALNEKFSVAYEGIAAVLFKVAQNYYSDGLFTQCAHQVIRAQCVLTNGIKKHFATLKTLWKLLGDIQSYCFQIPERNIVEAISTYRELCKNDNSIYIETFQDELKTKLDYLKQASTSFTSLISLDENDSDTWFDLAVSEINQLFDMVGPHGDDHKELRGKALEHIRKAITLSPHNSNYWNCMGIISDNDVVKQHCYIRATQIDTKNHIAWNNLGALYLKNFNLKLARKAFLKAQAIYPESSVAWVGLALINENVTNREGVIRAKEDFKHSTTLENVPPAYLGLAYTSLLSNDSIYAIQSIMKYFQFNTTDYAAWNILGVALEMQQQYEKSLEAFNKCEGLLIDYQIKYKSQADTQQKGFIHNTKSIIFAEADLYSVENMLYLVRINKARVLCKLSKFNDASSVFELCKQYSSDDMGILMGSAITSCFASDFSFSIKSILSAIESSSKKIKEGLESEKRLIELYNLIAKVYYQQKDFKKAKEYFEKCINEFPSHEEAYLSLTSLLVVAEPKNSTPALEVIRKLKARQSSLSLETTKLEALIYCSYGEYEKARNSICKVIHMNPAEPKLWDLLSQVTLDYQFISMATDVKKKNKKSKAKFEVDETPIASTNSGAISQLTTQLLQNSLSKFSTETFVNDKSSVIERLYNIACLYYAMGSAPSYHNARITLKHAMSMAQKALMLDPSNMKIFRLLTSCTHSLSLIEKENSYNKAAGTLLKSYLEINDTVTDLPLQIALLEQYIYNGEYTKCMGAIKSLMEKHKDNATIESSLFALLGKCILAKGESMEKVMKLFTNSLKKDNTNLYAWYTLATILINQKKFTMAKYCVESCLSISKKNNDLSNEFLSNSMLAYICLMISLINNSKEMITDGIQFTKNAFRINNESAPVYLIYGKLQFLNGNLEEALNAFQQVIRIDPEQPLASINMYWVHYNKENWGPAEESLWAEKSKSSNQAEVVFTLASFAFESEMPAPALKFIQKAIRLDPSNTKYWDYLDTIQQALKPKEPVKPQQQAKKKK</sequence>
<dbReference type="RefSeq" id="XP_002673791.1">
    <property type="nucleotide sequence ID" value="XM_002673745.1"/>
</dbReference>
<dbReference type="SUPFAM" id="SSF81901">
    <property type="entry name" value="HCP-like"/>
    <property type="match status" value="1"/>
</dbReference>
<proteinExistence type="predicted"/>
<feature type="repeat" description="TPR" evidence="3">
    <location>
        <begin position="1647"/>
        <end position="1680"/>
    </location>
</feature>
<feature type="repeat" description="TPR" evidence="3">
    <location>
        <begin position="495"/>
        <end position="528"/>
    </location>
</feature>
<organism evidence="5">
    <name type="scientific">Naegleria gruberi</name>
    <name type="common">Amoeba</name>
    <dbReference type="NCBI Taxonomy" id="5762"/>
    <lineage>
        <taxon>Eukaryota</taxon>
        <taxon>Discoba</taxon>
        <taxon>Heterolobosea</taxon>
        <taxon>Tetramitia</taxon>
        <taxon>Eutetramitia</taxon>
        <taxon>Vahlkampfiidae</taxon>
        <taxon>Naegleria</taxon>
    </lineage>
</organism>
<dbReference type="Pfam" id="PF13432">
    <property type="entry name" value="TPR_16"/>
    <property type="match status" value="2"/>
</dbReference>
<reference evidence="4 5" key="1">
    <citation type="journal article" date="2010" name="Cell">
        <title>The genome of Naegleria gruberi illuminates early eukaryotic versatility.</title>
        <authorList>
            <person name="Fritz-Laylin L.K."/>
            <person name="Prochnik S.E."/>
            <person name="Ginger M.L."/>
            <person name="Dacks J.B."/>
            <person name="Carpenter M.L."/>
            <person name="Field M.C."/>
            <person name="Kuo A."/>
            <person name="Paredez A."/>
            <person name="Chapman J."/>
            <person name="Pham J."/>
            <person name="Shu S."/>
            <person name="Neupane R."/>
            <person name="Cipriano M."/>
            <person name="Mancuso J."/>
            <person name="Tu H."/>
            <person name="Salamov A."/>
            <person name="Lindquist E."/>
            <person name="Shapiro H."/>
            <person name="Lucas S."/>
            <person name="Grigoriev I.V."/>
            <person name="Cande W.Z."/>
            <person name="Fulton C."/>
            <person name="Rokhsar D.S."/>
            <person name="Dawson S.C."/>
        </authorList>
    </citation>
    <scope>NUCLEOTIDE SEQUENCE [LARGE SCALE GENOMIC DNA]</scope>
    <source>
        <strain evidence="4 5">NEG-M</strain>
    </source>
</reference>
<feature type="repeat" description="TPR" evidence="3">
    <location>
        <begin position="1715"/>
        <end position="1748"/>
    </location>
</feature>
<dbReference type="Proteomes" id="UP000006671">
    <property type="component" value="Unassembled WGS sequence"/>
</dbReference>
<dbReference type="Pfam" id="PF13181">
    <property type="entry name" value="TPR_8"/>
    <property type="match status" value="5"/>
</dbReference>
<dbReference type="InterPro" id="IPR039226">
    <property type="entry name" value="Ski3/TTC37"/>
</dbReference>
<dbReference type="KEGG" id="ngr:NAEGRDRAFT_80800"/>
<keyword evidence="1" id="KW-0677">Repeat</keyword>
<dbReference type="eggNOG" id="KOG1127">
    <property type="taxonomic scope" value="Eukaryota"/>
</dbReference>
<evidence type="ECO:0000313" key="5">
    <source>
        <dbReference type="Proteomes" id="UP000006671"/>
    </source>
</evidence>
<dbReference type="EMBL" id="GG738888">
    <property type="protein sequence ID" value="EFC41047.1"/>
    <property type="molecule type" value="Genomic_DNA"/>
</dbReference>
<feature type="repeat" description="TPR" evidence="3">
    <location>
        <begin position="972"/>
        <end position="1005"/>
    </location>
</feature>
<name>D2VQ57_NAEGR</name>
<dbReference type="SMART" id="SM00028">
    <property type="entry name" value="TPR"/>
    <property type="match status" value="18"/>
</dbReference>
<evidence type="ECO:0000256" key="1">
    <source>
        <dbReference type="ARBA" id="ARBA00022737"/>
    </source>
</evidence>
<protein>
    <submittedName>
        <fullName evidence="4">Predicted protein</fullName>
    </submittedName>
</protein>
<dbReference type="SUPFAM" id="SSF48452">
    <property type="entry name" value="TPR-like"/>
    <property type="match status" value="7"/>
</dbReference>
<dbReference type="InterPro" id="IPR019734">
    <property type="entry name" value="TPR_rpt"/>
</dbReference>
<dbReference type="GO" id="GO:0055087">
    <property type="term" value="C:Ski complex"/>
    <property type="evidence" value="ECO:0007669"/>
    <property type="project" value="InterPro"/>
</dbReference>